<dbReference type="Proteomes" id="UP001596380">
    <property type="component" value="Unassembled WGS sequence"/>
</dbReference>
<keyword evidence="4 7" id="KW-0067">ATP-binding</keyword>
<dbReference type="Gene3D" id="3.40.50.300">
    <property type="entry name" value="P-loop containing nucleotide triphosphate hydrolases"/>
    <property type="match status" value="1"/>
</dbReference>
<organism evidence="7 8">
    <name type="scientific">Actinomadura yumaensis</name>
    <dbReference type="NCBI Taxonomy" id="111807"/>
    <lineage>
        <taxon>Bacteria</taxon>
        <taxon>Bacillati</taxon>
        <taxon>Actinomycetota</taxon>
        <taxon>Actinomycetes</taxon>
        <taxon>Streptosporangiales</taxon>
        <taxon>Thermomonosporaceae</taxon>
        <taxon>Actinomadura</taxon>
    </lineage>
</organism>
<keyword evidence="2" id="KW-0813">Transport</keyword>
<dbReference type="InterPro" id="IPR027417">
    <property type="entry name" value="P-loop_NTPase"/>
</dbReference>
<dbReference type="SMART" id="SM00382">
    <property type="entry name" value="AAA"/>
    <property type="match status" value="1"/>
</dbReference>
<evidence type="ECO:0000313" key="7">
    <source>
        <dbReference type="EMBL" id="MFC6886565.1"/>
    </source>
</evidence>
<evidence type="ECO:0000256" key="3">
    <source>
        <dbReference type="ARBA" id="ARBA00022741"/>
    </source>
</evidence>
<reference evidence="8" key="1">
    <citation type="journal article" date="2019" name="Int. J. Syst. Evol. Microbiol.">
        <title>The Global Catalogue of Microorganisms (GCM) 10K type strain sequencing project: providing services to taxonomists for standard genome sequencing and annotation.</title>
        <authorList>
            <consortium name="The Broad Institute Genomics Platform"/>
            <consortium name="The Broad Institute Genome Sequencing Center for Infectious Disease"/>
            <person name="Wu L."/>
            <person name="Ma J."/>
        </authorList>
    </citation>
    <scope>NUCLEOTIDE SEQUENCE [LARGE SCALE GENOMIC DNA]</scope>
    <source>
        <strain evidence="8">JCM 3369</strain>
    </source>
</reference>
<evidence type="ECO:0000256" key="4">
    <source>
        <dbReference type="ARBA" id="ARBA00022840"/>
    </source>
</evidence>
<evidence type="ECO:0000256" key="1">
    <source>
        <dbReference type="ARBA" id="ARBA00005417"/>
    </source>
</evidence>
<evidence type="ECO:0000256" key="5">
    <source>
        <dbReference type="SAM" id="MobiDB-lite"/>
    </source>
</evidence>
<feature type="compositionally biased region" description="Basic and acidic residues" evidence="5">
    <location>
        <begin position="218"/>
        <end position="232"/>
    </location>
</feature>
<protein>
    <submittedName>
        <fullName evidence="7">ATP-binding cassette domain-containing protein</fullName>
    </submittedName>
</protein>
<dbReference type="Pfam" id="PF00005">
    <property type="entry name" value="ABC_tran"/>
    <property type="match status" value="1"/>
</dbReference>
<gene>
    <name evidence="7" type="ORF">ACFQKB_42865</name>
</gene>
<accession>A0ABW2D1T7</accession>
<dbReference type="GO" id="GO:0005524">
    <property type="term" value="F:ATP binding"/>
    <property type="evidence" value="ECO:0007669"/>
    <property type="project" value="UniProtKB-KW"/>
</dbReference>
<keyword evidence="8" id="KW-1185">Reference proteome</keyword>
<dbReference type="SUPFAM" id="SSF52540">
    <property type="entry name" value="P-loop containing nucleoside triphosphate hydrolases"/>
    <property type="match status" value="1"/>
</dbReference>
<comment type="similarity">
    <text evidence="1">Belongs to the ABC transporter superfamily.</text>
</comment>
<sequence>MAFGIAGGVVGLAGPPGVGKSTLLATFATLRRPSSGALEILGYDTGSTPDLRAARARIGYLPGCFSWAENMTAGEFVAYAAYYKRVQASAARSVLKRLDLADAAATELALLPPDARLRAGLAAACVHEPDLVLLDDPFAGLTAASAAELVPVVRALAPSVVLTSGDTPPLMGWCDRLFTLARGKLTELPPGAPVHAPRAPRPFREGPGEARPAARRARPGDRRGDRASARPK</sequence>
<evidence type="ECO:0000256" key="2">
    <source>
        <dbReference type="ARBA" id="ARBA00022448"/>
    </source>
</evidence>
<comment type="caution">
    <text evidence="7">The sequence shown here is derived from an EMBL/GenBank/DDBJ whole genome shotgun (WGS) entry which is preliminary data.</text>
</comment>
<dbReference type="PANTHER" id="PTHR43335">
    <property type="entry name" value="ABC TRANSPORTER, ATP-BINDING PROTEIN"/>
    <property type="match status" value="1"/>
</dbReference>
<dbReference type="InterPro" id="IPR003439">
    <property type="entry name" value="ABC_transporter-like_ATP-bd"/>
</dbReference>
<evidence type="ECO:0000259" key="6">
    <source>
        <dbReference type="PROSITE" id="PS50893"/>
    </source>
</evidence>
<dbReference type="InterPro" id="IPR003593">
    <property type="entry name" value="AAA+_ATPase"/>
</dbReference>
<evidence type="ECO:0000313" key="8">
    <source>
        <dbReference type="Proteomes" id="UP001596380"/>
    </source>
</evidence>
<keyword evidence="3" id="KW-0547">Nucleotide-binding</keyword>
<name>A0ABW2D1T7_9ACTN</name>
<feature type="region of interest" description="Disordered" evidence="5">
    <location>
        <begin position="188"/>
        <end position="232"/>
    </location>
</feature>
<feature type="domain" description="ABC transporter" evidence="6">
    <location>
        <begin position="1"/>
        <end position="207"/>
    </location>
</feature>
<dbReference type="PROSITE" id="PS50893">
    <property type="entry name" value="ABC_TRANSPORTER_2"/>
    <property type="match status" value="1"/>
</dbReference>
<dbReference type="EMBL" id="JBHSXS010000056">
    <property type="protein sequence ID" value="MFC6886565.1"/>
    <property type="molecule type" value="Genomic_DNA"/>
</dbReference>
<feature type="non-terminal residue" evidence="7">
    <location>
        <position position="232"/>
    </location>
</feature>
<proteinExistence type="inferred from homology"/>